<evidence type="ECO:0000259" key="8">
    <source>
        <dbReference type="PROSITE" id="PS50237"/>
    </source>
</evidence>
<evidence type="ECO:0000256" key="2">
    <source>
        <dbReference type="ARBA" id="ARBA00004906"/>
    </source>
</evidence>
<keyword evidence="10" id="KW-1185">Reference proteome</keyword>
<feature type="region of interest" description="Disordered" evidence="7">
    <location>
        <begin position="1"/>
        <end position="31"/>
    </location>
</feature>
<keyword evidence="5 6" id="KW-0833">Ubl conjugation pathway</keyword>
<comment type="pathway">
    <text evidence="2">Protein modification; protein ubiquitination.</text>
</comment>
<protein>
    <recommendedName>
        <fullName evidence="3">HECT-type E3 ubiquitin transferase</fullName>
        <ecNumber evidence="3">2.3.2.26</ecNumber>
    </recommendedName>
</protein>
<dbReference type="PANTHER" id="PTHR11254:SF67">
    <property type="entry name" value="E3 UBIQUITIN-PROTEIN LIGASE HUWE1"/>
    <property type="match status" value="1"/>
</dbReference>
<keyword evidence="4" id="KW-0808">Transferase</keyword>
<dbReference type="InterPro" id="IPR000569">
    <property type="entry name" value="HECT_dom"/>
</dbReference>
<dbReference type="EMBL" id="PGGS01000274">
    <property type="protein sequence ID" value="PNH05877.1"/>
    <property type="molecule type" value="Genomic_DNA"/>
</dbReference>
<evidence type="ECO:0000313" key="9">
    <source>
        <dbReference type="EMBL" id="PNH05877.1"/>
    </source>
</evidence>
<evidence type="ECO:0000256" key="6">
    <source>
        <dbReference type="PROSITE-ProRule" id="PRU00104"/>
    </source>
</evidence>
<gene>
    <name evidence="9" type="ORF">TSOC_007819</name>
</gene>
<dbReference type="EC" id="2.3.2.26" evidence="3"/>
<evidence type="ECO:0000256" key="1">
    <source>
        <dbReference type="ARBA" id="ARBA00000885"/>
    </source>
</evidence>
<proteinExistence type="predicted"/>
<dbReference type="OrthoDB" id="8068875at2759"/>
<dbReference type="GO" id="GO:0005737">
    <property type="term" value="C:cytoplasm"/>
    <property type="evidence" value="ECO:0007669"/>
    <property type="project" value="TreeGrafter"/>
</dbReference>
<dbReference type="PANTHER" id="PTHR11254">
    <property type="entry name" value="HECT DOMAIN UBIQUITIN-PROTEIN LIGASE"/>
    <property type="match status" value="1"/>
</dbReference>
<feature type="active site" description="Glycyl thioester intermediate" evidence="6">
    <location>
        <position position="244"/>
    </location>
</feature>
<feature type="domain" description="HECT" evidence="8">
    <location>
        <begin position="40"/>
        <end position="273"/>
    </location>
</feature>
<evidence type="ECO:0000313" key="10">
    <source>
        <dbReference type="Proteomes" id="UP000236333"/>
    </source>
</evidence>
<evidence type="ECO:0000256" key="4">
    <source>
        <dbReference type="ARBA" id="ARBA00022679"/>
    </source>
</evidence>
<comment type="caution">
    <text evidence="9">The sequence shown here is derived from an EMBL/GenBank/DDBJ whole genome shotgun (WGS) entry which is preliminary data.</text>
</comment>
<reference evidence="9 10" key="1">
    <citation type="journal article" date="2017" name="Mol. Biol. Evol.">
        <title>The 4-celled Tetrabaena socialis nuclear genome reveals the essential components for genetic control of cell number at the origin of multicellularity in the volvocine lineage.</title>
        <authorList>
            <person name="Featherston J."/>
            <person name="Arakaki Y."/>
            <person name="Hanschen E.R."/>
            <person name="Ferris P.J."/>
            <person name="Michod R.E."/>
            <person name="Olson B.J.S.C."/>
            <person name="Nozaki H."/>
            <person name="Durand P.M."/>
        </authorList>
    </citation>
    <scope>NUCLEOTIDE SEQUENCE [LARGE SCALE GENOMIC DNA]</scope>
    <source>
        <strain evidence="9 10">NIES-571</strain>
    </source>
</reference>
<comment type="catalytic activity">
    <reaction evidence="1">
        <text>S-ubiquitinyl-[E2 ubiquitin-conjugating enzyme]-L-cysteine + [acceptor protein]-L-lysine = [E2 ubiquitin-conjugating enzyme]-L-cysteine + N(6)-ubiquitinyl-[acceptor protein]-L-lysine.</text>
        <dbReference type="EC" id="2.3.2.26"/>
    </reaction>
</comment>
<dbReference type="AlphaFoldDB" id="A0A2J8A019"/>
<dbReference type="Gene3D" id="3.30.2410.10">
    <property type="entry name" value="Hect, E3 ligase catalytic domain"/>
    <property type="match status" value="1"/>
</dbReference>
<accession>A0A2J8A019</accession>
<dbReference type="GO" id="GO:0006511">
    <property type="term" value="P:ubiquitin-dependent protein catabolic process"/>
    <property type="evidence" value="ECO:0007669"/>
    <property type="project" value="TreeGrafter"/>
</dbReference>
<evidence type="ECO:0000256" key="5">
    <source>
        <dbReference type="ARBA" id="ARBA00022786"/>
    </source>
</evidence>
<feature type="compositionally biased region" description="Low complexity" evidence="7">
    <location>
        <begin position="7"/>
        <end position="31"/>
    </location>
</feature>
<evidence type="ECO:0000256" key="7">
    <source>
        <dbReference type="SAM" id="MobiDB-lite"/>
    </source>
</evidence>
<feature type="compositionally biased region" description="Gly residues" evidence="7">
    <location>
        <begin position="191"/>
        <end position="228"/>
    </location>
</feature>
<dbReference type="InterPro" id="IPR050409">
    <property type="entry name" value="E3_ubiq-protein_ligase"/>
</dbReference>
<dbReference type="Proteomes" id="UP000236333">
    <property type="component" value="Unassembled WGS sequence"/>
</dbReference>
<evidence type="ECO:0000256" key="3">
    <source>
        <dbReference type="ARBA" id="ARBA00012485"/>
    </source>
</evidence>
<dbReference type="InterPro" id="IPR035983">
    <property type="entry name" value="Hect_E3_ubiquitin_ligase"/>
</dbReference>
<dbReference type="PROSITE" id="PS50237">
    <property type="entry name" value="HECT"/>
    <property type="match status" value="1"/>
</dbReference>
<organism evidence="9 10">
    <name type="scientific">Tetrabaena socialis</name>
    <dbReference type="NCBI Taxonomy" id="47790"/>
    <lineage>
        <taxon>Eukaryota</taxon>
        <taxon>Viridiplantae</taxon>
        <taxon>Chlorophyta</taxon>
        <taxon>core chlorophytes</taxon>
        <taxon>Chlorophyceae</taxon>
        <taxon>CS clade</taxon>
        <taxon>Chlamydomonadales</taxon>
        <taxon>Tetrabaenaceae</taxon>
        <taxon>Tetrabaena</taxon>
    </lineage>
</organism>
<feature type="compositionally biased region" description="Low complexity" evidence="7">
    <location>
        <begin position="164"/>
        <end position="190"/>
    </location>
</feature>
<dbReference type="GO" id="GO:0000209">
    <property type="term" value="P:protein polyubiquitination"/>
    <property type="evidence" value="ECO:0007669"/>
    <property type="project" value="TreeGrafter"/>
</dbReference>
<dbReference type="Pfam" id="PF00632">
    <property type="entry name" value="HECT"/>
    <property type="match status" value="1"/>
</dbReference>
<dbReference type="SUPFAM" id="SSF56204">
    <property type="entry name" value="Hect, E3 ligase catalytic domain"/>
    <property type="match status" value="1"/>
</dbReference>
<dbReference type="GO" id="GO:0061630">
    <property type="term" value="F:ubiquitin protein ligase activity"/>
    <property type="evidence" value="ECO:0007669"/>
    <property type="project" value="UniProtKB-EC"/>
</dbReference>
<feature type="region of interest" description="Disordered" evidence="7">
    <location>
        <begin position="155"/>
        <end position="228"/>
    </location>
</feature>
<sequence length="276" mass="27295">MRGIMHASARASSSPQNASSTNPSASSSWSLARPDPVAYKRVVAALAEGLADALLFVDHGAAAELAERLRPISAACFNSRLGGETGGMDVAVWRSHTSATAFTSARELAALEAFWSVVAEVPAEEQRRLLQFWTGISHLPAGGFKHLSQQLQLVPARPGDDCHGSGAVETGEAAEAGPGPGSGADAEAGAAGAGGDGAAGLGPGASGSNGGSGGGGGGGAAAAPASGGGGGGCEGPVLLAAHTCFFQLRLPLLPDVARMREAVAESLANMGAFWNE</sequence>
<name>A0A2J8A019_9CHLO</name>